<name>A0A2S7II34_9BACT</name>
<organism evidence="2 3">
    <name type="scientific">Siphonobacter curvatus</name>
    <dbReference type="NCBI Taxonomy" id="2094562"/>
    <lineage>
        <taxon>Bacteria</taxon>
        <taxon>Pseudomonadati</taxon>
        <taxon>Bacteroidota</taxon>
        <taxon>Cytophagia</taxon>
        <taxon>Cytophagales</taxon>
        <taxon>Cytophagaceae</taxon>
        <taxon>Siphonobacter</taxon>
    </lineage>
</organism>
<dbReference type="EMBL" id="PTRA01000004">
    <property type="protein sequence ID" value="PQA55517.1"/>
    <property type="molecule type" value="Genomic_DNA"/>
</dbReference>
<dbReference type="PANTHER" id="PTHR46246:SF1">
    <property type="entry name" value="GUANOSINE-3',5'-BIS(DIPHOSPHATE) 3'-PYROPHOSPHOHYDROLASE MESH1"/>
    <property type="match status" value="1"/>
</dbReference>
<dbReference type="InterPro" id="IPR006674">
    <property type="entry name" value="HD_domain"/>
</dbReference>
<dbReference type="InterPro" id="IPR052194">
    <property type="entry name" value="MESH1"/>
</dbReference>
<dbReference type="CDD" id="cd00077">
    <property type="entry name" value="HDc"/>
    <property type="match status" value="1"/>
</dbReference>
<dbReference type="AlphaFoldDB" id="A0A2S7II34"/>
<sequence length="185" mass="21160">METLEKIQEFARQAHEGQRRKYADEPYINHPIRVMQVCEAYTQELPVLAAALLHDVLEDTEVTAEEMQEFLSGVMGEAEVRRTLKLVQELTDVYTHADYPGLNRDQRKSREAERMAKVSPAAQTIKYADILDNSLDIVESESDFAPKYLIESKTLLQRMTWGDKTLHKRAAEAVGQGLLKVRGRK</sequence>
<dbReference type="Pfam" id="PF01966">
    <property type="entry name" value="HD"/>
    <property type="match status" value="1"/>
</dbReference>
<reference evidence="3" key="1">
    <citation type="submission" date="2018-02" db="EMBL/GenBank/DDBJ databases">
        <title>Genome sequencing of Solimonas sp. HR-BB.</title>
        <authorList>
            <person name="Lee Y."/>
            <person name="Jeon C.O."/>
        </authorList>
    </citation>
    <scope>NUCLEOTIDE SEQUENCE [LARGE SCALE GENOMIC DNA]</scope>
    <source>
        <strain evidence="3">HR-U</strain>
    </source>
</reference>
<dbReference type="GO" id="GO:0008893">
    <property type="term" value="F:guanosine-3',5'-bis(diphosphate) 3'-diphosphatase activity"/>
    <property type="evidence" value="ECO:0007669"/>
    <property type="project" value="TreeGrafter"/>
</dbReference>
<dbReference type="OrthoDB" id="9802385at2"/>
<proteinExistence type="predicted"/>
<feature type="domain" description="HD/PDEase" evidence="1">
    <location>
        <begin position="23"/>
        <end position="143"/>
    </location>
</feature>
<evidence type="ECO:0000313" key="2">
    <source>
        <dbReference type="EMBL" id="PQA55517.1"/>
    </source>
</evidence>
<comment type="caution">
    <text evidence="2">The sequence shown here is derived from an EMBL/GenBank/DDBJ whole genome shotgun (WGS) entry which is preliminary data.</text>
</comment>
<keyword evidence="3" id="KW-1185">Reference proteome</keyword>
<dbReference type="Proteomes" id="UP000239590">
    <property type="component" value="Unassembled WGS sequence"/>
</dbReference>
<gene>
    <name evidence="2" type="ORF">C5O19_19035</name>
</gene>
<dbReference type="RefSeq" id="WP_104714983.1">
    <property type="nucleotide sequence ID" value="NZ_PTRA01000004.1"/>
</dbReference>
<dbReference type="PANTHER" id="PTHR46246">
    <property type="entry name" value="GUANOSINE-3',5'-BIS(DIPHOSPHATE) 3'-PYROPHOSPHOHYDROLASE MESH1"/>
    <property type="match status" value="1"/>
</dbReference>
<dbReference type="Gene3D" id="1.10.3210.10">
    <property type="entry name" value="Hypothetical protein af1432"/>
    <property type="match status" value="1"/>
</dbReference>
<dbReference type="SUPFAM" id="SSF109604">
    <property type="entry name" value="HD-domain/PDEase-like"/>
    <property type="match status" value="1"/>
</dbReference>
<dbReference type="InterPro" id="IPR003607">
    <property type="entry name" value="HD/PDEase_dom"/>
</dbReference>
<evidence type="ECO:0000259" key="1">
    <source>
        <dbReference type="SMART" id="SM00471"/>
    </source>
</evidence>
<dbReference type="SMART" id="SM00471">
    <property type="entry name" value="HDc"/>
    <property type="match status" value="1"/>
</dbReference>
<evidence type="ECO:0000313" key="3">
    <source>
        <dbReference type="Proteomes" id="UP000239590"/>
    </source>
</evidence>
<keyword evidence="2" id="KW-0378">Hydrolase</keyword>
<protein>
    <submittedName>
        <fullName evidence="2">Metal-dependent phosphohydrolase</fullName>
    </submittedName>
</protein>
<accession>A0A2S7II34</accession>